<evidence type="ECO:0000259" key="4">
    <source>
        <dbReference type="PROSITE" id="PS52035"/>
    </source>
</evidence>
<dbReference type="Gene3D" id="3.40.630.10">
    <property type="entry name" value="Zn peptidases"/>
    <property type="match status" value="1"/>
</dbReference>
<dbReference type="PROSITE" id="PS52035">
    <property type="entry name" value="PEPTIDASE_M14"/>
    <property type="match status" value="1"/>
</dbReference>
<evidence type="ECO:0000256" key="1">
    <source>
        <dbReference type="ARBA" id="ARBA00001947"/>
    </source>
</evidence>
<dbReference type="GO" id="GO:0004181">
    <property type="term" value="F:metallocarboxypeptidase activity"/>
    <property type="evidence" value="ECO:0007669"/>
    <property type="project" value="InterPro"/>
</dbReference>
<dbReference type="PANTHER" id="PTHR12756">
    <property type="entry name" value="CYTOSOLIC CARBOXYPEPTIDASE"/>
    <property type="match status" value="1"/>
</dbReference>
<dbReference type="GO" id="GO:0008270">
    <property type="term" value="F:zinc ion binding"/>
    <property type="evidence" value="ECO:0007669"/>
    <property type="project" value="InterPro"/>
</dbReference>
<evidence type="ECO:0000313" key="5">
    <source>
        <dbReference type="EMBL" id="QDU89152.1"/>
    </source>
</evidence>
<dbReference type="SUPFAM" id="SSF53187">
    <property type="entry name" value="Zn-dependent exopeptidases"/>
    <property type="match status" value="1"/>
</dbReference>
<dbReference type="Proteomes" id="UP000317429">
    <property type="component" value="Chromosome"/>
</dbReference>
<feature type="active site" description="Proton donor/acceptor" evidence="3">
    <location>
        <position position="385"/>
    </location>
</feature>
<keyword evidence="5" id="KW-0121">Carboxypeptidase</keyword>
<dbReference type="GO" id="GO:0006508">
    <property type="term" value="P:proteolysis"/>
    <property type="evidence" value="ECO:0007669"/>
    <property type="project" value="InterPro"/>
</dbReference>
<evidence type="ECO:0000256" key="2">
    <source>
        <dbReference type="ARBA" id="ARBA00005988"/>
    </source>
</evidence>
<dbReference type="EMBL" id="CP036291">
    <property type="protein sequence ID" value="QDU89152.1"/>
    <property type="molecule type" value="Genomic_DNA"/>
</dbReference>
<name>A0A518DCE3_9BACT</name>
<dbReference type="PROSITE" id="PS00132">
    <property type="entry name" value="CARBOXYPEPT_ZN_1"/>
    <property type="match status" value="1"/>
</dbReference>
<dbReference type="InterPro" id="IPR050821">
    <property type="entry name" value="Cytosolic_carboxypeptidase"/>
</dbReference>
<evidence type="ECO:0000313" key="6">
    <source>
        <dbReference type="Proteomes" id="UP000317429"/>
    </source>
</evidence>
<dbReference type="KEGG" id="pnd:Pla175_25390"/>
<sequence precursor="true">MPRGGTEPRQPAARRRYVVWLCVTAGLATPLRPGLAVTLSADFDSASLDVAASSLSGGVINLVGRDNYNTGDWKWLYFLASDLPTPAPTFRIDDDFAGGGSNLVGHAMAYSYDQQHWEFFDNNVRNAGAGAFTFWNDAAFTGPEVYVAYGIPYPRSRAAQHTATVAASGWVLPTLSGGGSLAVGLSPGGVDDLGRTIAPSELSGYRIVDPVGAASRPQVVLTSGVHANETLGNLVLEGLVDFLVGDSLQAGLLRKASDLFVYPMVNPDGRLAGYNRGTVARPDDDPNRYWAAPGYGGIAELQEVGAAMISDTGGAADYLIDFHSTVDGKDGHYGFVLPAMQSDPLWQSFLAREPQVLTRNALLVDDTTAKFGRDTLGAGFSITFETQFIAGENEDRFLAMGESWGLALADALLVFADLNLDGRLDGADWSRMIAGAETDLSMLPAADAYLRGDLDGDGVNSIADFGIFQHAYTATHGPAAFARLFAAVPEPSASRLAAGVLLTLCVYGACRTPPFRGLKC</sequence>
<organism evidence="5 6">
    <name type="scientific">Pirellulimonas nuda</name>
    <dbReference type="NCBI Taxonomy" id="2528009"/>
    <lineage>
        <taxon>Bacteria</taxon>
        <taxon>Pseudomonadati</taxon>
        <taxon>Planctomycetota</taxon>
        <taxon>Planctomycetia</taxon>
        <taxon>Pirellulales</taxon>
        <taxon>Lacipirellulaceae</taxon>
        <taxon>Pirellulimonas</taxon>
    </lineage>
</organism>
<evidence type="ECO:0000256" key="3">
    <source>
        <dbReference type="PROSITE-ProRule" id="PRU01379"/>
    </source>
</evidence>
<dbReference type="AlphaFoldDB" id="A0A518DCE3"/>
<dbReference type="Gene3D" id="2.60.40.3120">
    <property type="match status" value="1"/>
</dbReference>
<keyword evidence="6" id="KW-1185">Reference proteome</keyword>
<dbReference type="PANTHER" id="PTHR12756:SF11">
    <property type="entry name" value="CYTOSOLIC CARBOXYPEPTIDASE 1"/>
    <property type="match status" value="1"/>
</dbReference>
<feature type="domain" description="Peptidase M14" evidence="4">
    <location>
        <begin position="159"/>
        <end position="412"/>
    </location>
</feature>
<reference evidence="5 6" key="1">
    <citation type="submission" date="2019-02" db="EMBL/GenBank/DDBJ databases">
        <title>Deep-cultivation of Planctomycetes and their phenomic and genomic characterization uncovers novel biology.</title>
        <authorList>
            <person name="Wiegand S."/>
            <person name="Jogler M."/>
            <person name="Boedeker C."/>
            <person name="Pinto D."/>
            <person name="Vollmers J."/>
            <person name="Rivas-Marin E."/>
            <person name="Kohn T."/>
            <person name="Peeters S.H."/>
            <person name="Heuer A."/>
            <person name="Rast P."/>
            <person name="Oberbeckmann S."/>
            <person name="Bunk B."/>
            <person name="Jeske O."/>
            <person name="Meyerdierks A."/>
            <person name="Storesund J.E."/>
            <person name="Kallscheuer N."/>
            <person name="Luecker S."/>
            <person name="Lage O.M."/>
            <person name="Pohl T."/>
            <person name="Merkel B.J."/>
            <person name="Hornburger P."/>
            <person name="Mueller R.-W."/>
            <person name="Bruemmer F."/>
            <person name="Labrenz M."/>
            <person name="Spormann A.M."/>
            <person name="Op den Camp H."/>
            <person name="Overmann J."/>
            <person name="Amann R."/>
            <person name="Jetten M.S.M."/>
            <person name="Mascher T."/>
            <person name="Medema M.H."/>
            <person name="Devos D.P."/>
            <person name="Kaster A.-K."/>
            <person name="Ovreas L."/>
            <person name="Rohde M."/>
            <person name="Galperin M.Y."/>
            <person name="Jogler C."/>
        </authorList>
    </citation>
    <scope>NUCLEOTIDE SEQUENCE [LARGE SCALE GENOMIC DNA]</scope>
    <source>
        <strain evidence="5 6">Pla175</strain>
    </source>
</reference>
<dbReference type="InterPro" id="IPR000834">
    <property type="entry name" value="Peptidase_M14"/>
</dbReference>
<proteinExistence type="inferred from homology"/>
<keyword evidence="5" id="KW-0645">Protease</keyword>
<keyword evidence="5" id="KW-0378">Hydrolase</keyword>
<protein>
    <submittedName>
        <fullName evidence="5">Zinc carboxypeptidase</fullName>
    </submittedName>
</protein>
<comment type="cofactor">
    <cofactor evidence="1">
        <name>Zn(2+)</name>
        <dbReference type="ChEBI" id="CHEBI:29105"/>
    </cofactor>
</comment>
<accession>A0A518DCE3</accession>
<gene>
    <name evidence="5" type="ORF">Pla175_25390</name>
</gene>
<dbReference type="OrthoDB" id="243707at2"/>
<dbReference type="RefSeq" id="WP_145285085.1">
    <property type="nucleotide sequence ID" value="NZ_CP036291.1"/>
</dbReference>
<dbReference type="Pfam" id="PF00246">
    <property type="entry name" value="Peptidase_M14"/>
    <property type="match status" value="1"/>
</dbReference>
<comment type="similarity">
    <text evidence="2 3">Belongs to the peptidase M14 family.</text>
</comment>
<dbReference type="InterPro" id="IPR057246">
    <property type="entry name" value="CARBOXYPEPT_ZN_1"/>
</dbReference>